<keyword evidence="2" id="KW-0808">Transferase</keyword>
<evidence type="ECO:0000256" key="2">
    <source>
        <dbReference type="ARBA" id="ARBA00022679"/>
    </source>
</evidence>
<dbReference type="GO" id="GO:0005524">
    <property type="term" value="F:ATP binding"/>
    <property type="evidence" value="ECO:0007669"/>
    <property type="project" value="UniProtKB-KW"/>
</dbReference>
<dbReference type="SUPFAM" id="SSF56112">
    <property type="entry name" value="Protein kinase-like (PK-like)"/>
    <property type="match status" value="1"/>
</dbReference>
<dbReference type="InterPro" id="IPR000719">
    <property type="entry name" value="Prot_kinase_dom"/>
</dbReference>
<evidence type="ECO:0000256" key="3">
    <source>
        <dbReference type="ARBA" id="ARBA00022741"/>
    </source>
</evidence>
<organism evidence="7 8">
    <name type="scientific">Ichthyophthirius multifiliis</name>
    <name type="common">White spot disease agent</name>
    <name type="synonym">Ich</name>
    <dbReference type="NCBI Taxonomy" id="5932"/>
    <lineage>
        <taxon>Eukaryota</taxon>
        <taxon>Sar</taxon>
        <taxon>Alveolata</taxon>
        <taxon>Ciliophora</taxon>
        <taxon>Intramacronucleata</taxon>
        <taxon>Oligohymenophorea</taxon>
        <taxon>Hymenostomatida</taxon>
        <taxon>Ophryoglenina</taxon>
        <taxon>Ichthyophthirius</taxon>
    </lineage>
</organism>
<name>G0R446_ICHMU</name>
<dbReference type="PROSITE" id="PS50011">
    <property type="entry name" value="PROTEIN_KINASE_DOM"/>
    <property type="match status" value="1"/>
</dbReference>
<dbReference type="EMBL" id="GL984325">
    <property type="protein sequence ID" value="EGR27766.1"/>
    <property type="molecule type" value="Genomic_DNA"/>
</dbReference>
<reference evidence="7 8" key="1">
    <citation type="submission" date="2011-07" db="EMBL/GenBank/DDBJ databases">
        <authorList>
            <person name="Coyne R."/>
            <person name="Brami D."/>
            <person name="Johnson J."/>
            <person name="Hostetler J."/>
            <person name="Hannick L."/>
            <person name="Clark T."/>
            <person name="Cassidy-Hanley D."/>
            <person name="Inman J."/>
        </authorList>
    </citation>
    <scope>NUCLEOTIDE SEQUENCE [LARGE SCALE GENOMIC DNA]</scope>
    <source>
        <strain evidence="7 8">G5</strain>
    </source>
</reference>
<dbReference type="Proteomes" id="UP000008983">
    <property type="component" value="Unassembled WGS sequence"/>
</dbReference>
<dbReference type="PANTHER" id="PTHR11584:SF369">
    <property type="entry name" value="MITOGEN-ACTIVATED PROTEIN KINASE KINASE KINASE 19-RELATED"/>
    <property type="match status" value="1"/>
</dbReference>
<evidence type="ECO:0000256" key="5">
    <source>
        <dbReference type="ARBA" id="ARBA00022840"/>
    </source>
</evidence>
<dbReference type="STRING" id="857967.G0R446"/>
<accession>G0R446</accession>
<dbReference type="RefSeq" id="XP_004025218.1">
    <property type="nucleotide sequence ID" value="XM_004025169.1"/>
</dbReference>
<evidence type="ECO:0000256" key="4">
    <source>
        <dbReference type="ARBA" id="ARBA00022777"/>
    </source>
</evidence>
<keyword evidence="4" id="KW-0418">Kinase</keyword>
<protein>
    <recommendedName>
        <fullName evidence="6">Protein kinase domain-containing protein</fullName>
    </recommendedName>
</protein>
<keyword evidence="5" id="KW-0067">ATP-binding</keyword>
<dbReference type="Pfam" id="PF00069">
    <property type="entry name" value="Pkinase"/>
    <property type="match status" value="1"/>
</dbReference>
<keyword evidence="3" id="KW-0547">Nucleotide-binding</keyword>
<dbReference type="GO" id="GO:0004674">
    <property type="term" value="F:protein serine/threonine kinase activity"/>
    <property type="evidence" value="ECO:0007669"/>
    <property type="project" value="UniProtKB-KW"/>
</dbReference>
<evidence type="ECO:0000256" key="1">
    <source>
        <dbReference type="ARBA" id="ARBA00022527"/>
    </source>
</evidence>
<dbReference type="InterPro" id="IPR011009">
    <property type="entry name" value="Kinase-like_dom_sf"/>
</dbReference>
<dbReference type="Gene3D" id="1.10.510.10">
    <property type="entry name" value="Transferase(Phosphotransferase) domain 1"/>
    <property type="match status" value="1"/>
</dbReference>
<dbReference type="GeneID" id="14903838"/>
<gene>
    <name evidence="7" type="ORF">IMG5_189670</name>
</gene>
<proteinExistence type="predicted"/>
<sequence length="165" mass="18721">MLKNLNHPNIVKYYGYKQDQEFLYIYMEQMSGGSISSMLKQYGSFDEEVIKIFVKQIVQGLSYLHSLGVVHRDIKGANILSNGNGIVKLADFGAARIKQNLKVNRLQESEFCESAKGSLFWMAPEVIKQETHGRKSDIWSLGCTIIEMASGKHPWDGVKNRVFKS</sequence>
<evidence type="ECO:0000313" key="7">
    <source>
        <dbReference type="EMBL" id="EGR27766.1"/>
    </source>
</evidence>
<evidence type="ECO:0000259" key="6">
    <source>
        <dbReference type="PROSITE" id="PS50011"/>
    </source>
</evidence>
<dbReference type="AlphaFoldDB" id="G0R446"/>
<dbReference type="InParanoid" id="G0R446"/>
<dbReference type="PANTHER" id="PTHR11584">
    <property type="entry name" value="SERINE/THREONINE PROTEIN KINASE"/>
    <property type="match status" value="1"/>
</dbReference>
<keyword evidence="1" id="KW-0723">Serine/threonine-protein kinase</keyword>
<dbReference type="OMA" id="YLTRECK"/>
<dbReference type="eggNOG" id="KOG0198">
    <property type="taxonomic scope" value="Eukaryota"/>
</dbReference>
<dbReference type="OrthoDB" id="2914378at2759"/>
<evidence type="ECO:0000313" key="8">
    <source>
        <dbReference type="Proteomes" id="UP000008983"/>
    </source>
</evidence>
<dbReference type="SMART" id="SM00220">
    <property type="entry name" value="S_TKc"/>
    <property type="match status" value="1"/>
</dbReference>
<keyword evidence="8" id="KW-1185">Reference proteome</keyword>
<feature type="domain" description="Protein kinase" evidence="6">
    <location>
        <begin position="1"/>
        <end position="165"/>
    </location>
</feature>